<dbReference type="AlphaFoldDB" id="L0KAR3"/>
<reference evidence="4" key="1">
    <citation type="submission" date="2012-02" db="EMBL/GenBank/DDBJ databases">
        <title>The complete genome of Halobacteroides halobius DSM 5150.</title>
        <authorList>
            <person name="Lucas S."/>
            <person name="Copeland A."/>
            <person name="Lapidus A."/>
            <person name="Glavina del Rio T."/>
            <person name="Dalin E."/>
            <person name="Tice H."/>
            <person name="Bruce D."/>
            <person name="Goodwin L."/>
            <person name="Pitluck S."/>
            <person name="Peters L."/>
            <person name="Mikhailova N."/>
            <person name="Gu W."/>
            <person name="Kyrpides N."/>
            <person name="Mavromatis K."/>
            <person name="Ivanova N."/>
            <person name="Brettin T."/>
            <person name="Detter J.C."/>
            <person name="Han C."/>
            <person name="Larimer F."/>
            <person name="Land M."/>
            <person name="Hauser L."/>
            <person name="Markowitz V."/>
            <person name="Cheng J.-F."/>
            <person name="Hugenholtz P."/>
            <person name="Woyke T."/>
            <person name="Wu D."/>
            <person name="Tindall B."/>
            <person name="Pomrenke H."/>
            <person name="Brambilla E."/>
            <person name="Klenk H.-P."/>
            <person name="Eisen J.A."/>
        </authorList>
    </citation>
    <scope>NUCLEOTIDE SEQUENCE [LARGE SCALE GENOMIC DNA]</scope>
    <source>
        <strain evidence="4">ATCC 35273 / DSM 5150 / MD-1</strain>
    </source>
</reference>
<keyword evidence="1" id="KW-0472">Membrane</keyword>
<keyword evidence="1" id="KW-1133">Transmembrane helix</keyword>
<evidence type="ECO:0000313" key="3">
    <source>
        <dbReference type="EMBL" id="AGB41183.1"/>
    </source>
</evidence>
<name>L0KAR3_HALHC</name>
<sequence>MSEKTINSEQEVEKSLSAKLKGVNLVDSLFAFVGALIGIGIITYLAYQSENFALIAPPFGAAAVLFFAAPGAPLVKPKNAFFGHLLSALVGTTVYYFLGLSWFSIALSVSLAIGLMVLTGTTHPPGGATAFLAVMAEKNFLFLVNPILIGTIILFIVSVATNYFHPDKSYPVKE</sequence>
<dbReference type="eggNOG" id="COG3448">
    <property type="taxonomic scope" value="Bacteria"/>
</dbReference>
<dbReference type="PANTHER" id="PTHR33741:SF5">
    <property type="entry name" value="TRANSMEMBRANE PROTEIN DDB_G0269096-RELATED"/>
    <property type="match status" value="1"/>
</dbReference>
<gene>
    <name evidence="3" type="ordered locus">Halha_1236</name>
</gene>
<feature type="domain" description="HPP transmembrane region" evidence="2">
    <location>
        <begin position="23"/>
        <end position="171"/>
    </location>
</feature>
<feature type="transmembrane region" description="Helical" evidence="1">
    <location>
        <begin position="29"/>
        <end position="47"/>
    </location>
</feature>
<protein>
    <submittedName>
        <fullName evidence="3">CBS-domain-containing membrane protein</fullName>
    </submittedName>
</protein>
<dbReference type="PANTHER" id="PTHR33741">
    <property type="entry name" value="TRANSMEMBRANE PROTEIN DDB_G0269096-RELATED"/>
    <property type="match status" value="1"/>
</dbReference>
<dbReference type="OrthoDB" id="9811720at2"/>
<accession>L0KAR3</accession>
<feature type="transmembrane region" description="Helical" evidence="1">
    <location>
        <begin position="54"/>
        <end position="75"/>
    </location>
</feature>
<dbReference type="Proteomes" id="UP000010880">
    <property type="component" value="Chromosome"/>
</dbReference>
<dbReference type="Pfam" id="PF04982">
    <property type="entry name" value="TM_HPP"/>
    <property type="match status" value="1"/>
</dbReference>
<dbReference type="InterPro" id="IPR058581">
    <property type="entry name" value="TM_HPP"/>
</dbReference>
<evidence type="ECO:0000313" key="4">
    <source>
        <dbReference type="Proteomes" id="UP000010880"/>
    </source>
</evidence>
<dbReference type="EMBL" id="CP003359">
    <property type="protein sequence ID" value="AGB41183.1"/>
    <property type="molecule type" value="Genomic_DNA"/>
</dbReference>
<dbReference type="STRING" id="748449.Halha_1236"/>
<evidence type="ECO:0000259" key="2">
    <source>
        <dbReference type="Pfam" id="PF04982"/>
    </source>
</evidence>
<dbReference type="HOGENOM" id="CLU_040397_3_0_9"/>
<keyword evidence="4" id="KW-1185">Reference proteome</keyword>
<dbReference type="RefSeq" id="WP_015326905.1">
    <property type="nucleotide sequence ID" value="NC_019978.1"/>
</dbReference>
<feature type="transmembrane region" description="Helical" evidence="1">
    <location>
        <begin position="140"/>
        <end position="164"/>
    </location>
</feature>
<dbReference type="InterPro" id="IPR007065">
    <property type="entry name" value="HPP"/>
</dbReference>
<evidence type="ECO:0000256" key="1">
    <source>
        <dbReference type="SAM" id="Phobius"/>
    </source>
</evidence>
<proteinExistence type="predicted"/>
<organism evidence="3 4">
    <name type="scientific">Halobacteroides halobius (strain ATCC 35273 / DSM 5150 / MD-1)</name>
    <dbReference type="NCBI Taxonomy" id="748449"/>
    <lineage>
        <taxon>Bacteria</taxon>
        <taxon>Bacillati</taxon>
        <taxon>Bacillota</taxon>
        <taxon>Clostridia</taxon>
        <taxon>Halanaerobiales</taxon>
        <taxon>Halobacteroidaceae</taxon>
        <taxon>Halobacteroides</taxon>
    </lineage>
</organism>
<dbReference type="KEGG" id="hhl:Halha_1236"/>
<keyword evidence="1" id="KW-0812">Transmembrane</keyword>